<organism evidence="1 2">
    <name type="scientific">Artomyces pyxidatus</name>
    <dbReference type="NCBI Taxonomy" id="48021"/>
    <lineage>
        <taxon>Eukaryota</taxon>
        <taxon>Fungi</taxon>
        <taxon>Dikarya</taxon>
        <taxon>Basidiomycota</taxon>
        <taxon>Agaricomycotina</taxon>
        <taxon>Agaricomycetes</taxon>
        <taxon>Russulales</taxon>
        <taxon>Auriscalpiaceae</taxon>
        <taxon>Artomyces</taxon>
    </lineage>
</organism>
<keyword evidence="2" id="KW-1185">Reference proteome</keyword>
<dbReference type="Proteomes" id="UP000814140">
    <property type="component" value="Unassembled WGS sequence"/>
</dbReference>
<evidence type="ECO:0000313" key="1">
    <source>
        <dbReference type="EMBL" id="KAI0058909.1"/>
    </source>
</evidence>
<comment type="caution">
    <text evidence="1">The sequence shown here is derived from an EMBL/GenBank/DDBJ whole genome shotgun (WGS) entry which is preliminary data.</text>
</comment>
<reference evidence="1" key="1">
    <citation type="submission" date="2021-03" db="EMBL/GenBank/DDBJ databases">
        <authorList>
            <consortium name="DOE Joint Genome Institute"/>
            <person name="Ahrendt S."/>
            <person name="Looney B.P."/>
            <person name="Miyauchi S."/>
            <person name="Morin E."/>
            <person name="Drula E."/>
            <person name="Courty P.E."/>
            <person name="Chicoki N."/>
            <person name="Fauchery L."/>
            <person name="Kohler A."/>
            <person name="Kuo A."/>
            <person name="Labutti K."/>
            <person name="Pangilinan J."/>
            <person name="Lipzen A."/>
            <person name="Riley R."/>
            <person name="Andreopoulos W."/>
            <person name="He G."/>
            <person name="Johnson J."/>
            <person name="Barry K.W."/>
            <person name="Grigoriev I.V."/>
            <person name="Nagy L."/>
            <person name="Hibbett D."/>
            <person name="Henrissat B."/>
            <person name="Matheny P.B."/>
            <person name="Labbe J."/>
            <person name="Martin F."/>
        </authorList>
    </citation>
    <scope>NUCLEOTIDE SEQUENCE</scope>
    <source>
        <strain evidence="1">HHB10654</strain>
    </source>
</reference>
<accession>A0ACB8SQV9</accession>
<protein>
    <submittedName>
        <fullName evidence="1">Uncharacterized protein</fullName>
    </submittedName>
</protein>
<gene>
    <name evidence="1" type="ORF">BV25DRAFT_1187888</name>
</gene>
<sequence length="102" mass="10569">MRSPCSLYSGAKSSIKCGATRLPVSSAAIYSQASKQALHPITAFTMDNHASPVIPPAPFSVSSDGTVDDVASLPIDSGPSPHAALGTGEKLIDFILPDTSRW</sequence>
<proteinExistence type="predicted"/>
<name>A0ACB8SQV9_9AGAM</name>
<evidence type="ECO:0000313" key="2">
    <source>
        <dbReference type="Proteomes" id="UP000814140"/>
    </source>
</evidence>
<reference evidence="1" key="2">
    <citation type="journal article" date="2022" name="New Phytol.">
        <title>Evolutionary transition to the ectomycorrhizal habit in the genomes of a hyperdiverse lineage of mushroom-forming fungi.</title>
        <authorList>
            <person name="Looney B."/>
            <person name="Miyauchi S."/>
            <person name="Morin E."/>
            <person name="Drula E."/>
            <person name="Courty P.E."/>
            <person name="Kohler A."/>
            <person name="Kuo A."/>
            <person name="LaButti K."/>
            <person name="Pangilinan J."/>
            <person name="Lipzen A."/>
            <person name="Riley R."/>
            <person name="Andreopoulos W."/>
            <person name="He G."/>
            <person name="Johnson J."/>
            <person name="Nolan M."/>
            <person name="Tritt A."/>
            <person name="Barry K.W."/>
            <person name="Grigoriev I.V."/>
            <person name="Nagy L.G."/>
            <person name="Hibbett D."/>
            <person name="Henrissat B."/>
            <person name="Matheny P.B."/>
            <person name="Labbe J."/>
            <person name="Martin F.M."/>
        </authorList>
    </citation>
    <scope>NUCLEOTIDE SEQUENCE</scope>
    <source>
        <strain evidence="1">HHB10654</strain>
    </source>
</reference>
<dbReference type="EMBL" id="MU277231">
    <property type="protein sequence ID" value="KAI0058909.1"/>
    <property type="molecule type" value="Genomic_DNA"/>
</dbReference>